<organism evidence="1 2">
    <name type="scientific">Streptosporangium album</name>
    <dbReference type="NCBI Taxonomy" id="47479"/>
    <lineage>
        <taxon>Bacteria</taxon>
        <taxon>Bacillati</taxon>
        <taxon>Actinomycetota</taxon>
        <taxon>Actinomycetes</taxon>
        <taxon>Streptosporangiales</taxon>
        <taxon>Streptosporangiaceae</taxon>
        <taxon>Streptosporangium</taxon>
    </lineage>
</organism>
<keyword evidence="2" id="KW-1185">Reference proteome</keyword>
<protein>
    <submittedName>
        <fullName evidence="1">Uncharacterized protein</fullName>
    </submittedName>
</protein>
<dbReference type="Proteomes" id="UP000534286">
    <property type="component" value="Unassembled WGS sequence"/>
</dbReference>
<dbReference type="AlphaFoldDB" id="A0A7W7RWE8"/>
<reference evidence="1 2" key="1">
    <citation type="submission" date="2020-08" db="EMBL/GenBank/DDBJ databases">
        <title>Sequencing the genomes of 1000 actinobacteria strains.</title>
        <authorList>
            <person name="Klenk H.-P."/>
        </authorList>
    </citation>
    <scope>NUCLEOTIDE SEQUENCE [LARGE SCALE GENOMIC DNA]</scope>
    <source>
        <strain evidence="1 2">DSM 43023</strain>
    </source>
</reference>
<sequence length="203" mass="21904">MSFEERILMELKAEITARAERRRRTGRRLFTGAAVAGLAAAAAIAVPLLTGAEQSAYAVTKNADGTINVKLNEFRDADKLEQDLTRMGVPADITYLKPGKSCKGERGEIVGGGSPKEWKDSASDKAARLLLTGLEIDPRYVGKGQTLVMAFSERKDQTSASKKPEVKWQFSAYVVNGQVKPCVVVADPLWNDVDGPGRPPAGN</sequence>
<comment type="caution">
    <text evidence="1">The sequence shown here is derived from an EMBL/GenBank/DDBJ whole genome shotgun (WGS) entry which is preliminary data.</text>
</comment>
<dbReference type="EMBL" id="JACHJU010000001">
    <property type="protein sequence ID" value="MBB4939415.1"/>
    <property type="molecule type" value="Genomic_DNA"/>
</dbReference>
<dbReference type="RefSeq" id="WP_184755408.1">
    <property type="nucleotide sequence ID" value="NZ_BAABEK010000095.1"/>
</dbReference>
<evidence type="ECO:0000313" key="2">
    <source>
        <dbReference type="Proteomes" id="UP000534286"/>
    </source>
</evidence>
<gene>
    <name evidence="1" type="ORF">FHR32_003720</name>
</gene>
<proteinExistence type="predicted"/>
<evidence type="ECO:0000313" key="1">
    <source>
        <dbReference type="EMBL" id="MBB4939415.1"/>
    </source>
</evidence>
<accession>A0A7W7RWE8</accession>
<name>A0A7W7RWE8_9ACTN</name>